<dbReference type="InterPro" id="IPR036439">
    <property type="entry name" value="Dockerin_dom_sf"/>
</dbReference>
<protein>
    <recommendedName>
        <fullName evidence="2">Dockerin domain-containing protein</fullName>
    </recommendedName>
</protein>
<dbReference type="GO" id="GO:0004553">
    <property type="term" value="F:hydrolase activity, hydrolyzing O-glycosyl compounds"/>
    <property type="evidence" value="ECO:0007669"/>
    <property type="project" value="InterPro"/>
</dbReference>
<dbReference type="Gene3D" id="1.10.1330.10">
    <property type="entry name" value="Dockerin domain"/>
    <property type="match status" value="1"/>
</dbReference>
<evidence type="ECO:0000313" key="4">
    <source>
        <dbReference type="Proteomes" id="UP000003089"/>
    </source>
</evidence>
<dbReference type="EMBL" id="AGXS01000015">
    <property type="protein sequence ID" value="EIY51575.1"/>
    <property type="molecule type" value="Genomic_DNA"/>
</dbReference>
<feature type="domain" description="Dockerin" evidence="2">
    <location>
        <begin position="478"/>
        <end position="540"/>
    </location>
</feature>
<dbReference type="SUPFAM" id="SSF63446">
    <property type="entry name" value="Type I dockerin domain"/>
    <property type="match status" value="1"/>
</dbReference>
<keyword evidence="1" id="KW-0732">Signal</keyword>
<dbReference type="Gene3D" id="2.160.20.110">
    <property type="match status" value="1"/>
</dbReference>
<feature type="signal peptide" evidence="1">
    <location>
        <begin position="1"/>
        <end position="20"/>
    </location>
</feature>
<dbReference type="STRING" id="997884.HMPREF1068_01122"/>
<feature type="chain" id="PRO_5003716677" description="Dockerin domain-containing protein" evidence="1">
    <location>
        <begin position="21"/>
        <end position="540"/>
    </location>
</feature>
<dbReference type="PROSITE" id="PS51766">
    <property type="entry name" value="DOCKERIN"/>
    <property type="match status" value="1"/>
</dbReference>
<dbReference type="Proteomes" id="UP000003089">
    <property type="component" value="Unassembled WGS sequence"/>
</dbReference>
<proteinExistence type="predicted"/>
<dbReference type="Pfam" id="PF00404">
    <property type="entry name" value="Dockerin_1"/>
    <property type="match status" value="1"/>
</dbReference>
<name>I8XL04_9BACE</name>
<dbReference type="CDD" id="cd14256">
    <property type="entry name" value="Dockerin_I"/>
    <property type="match status" value="1"/>
</dbReference>
<dbReference type="HOGENOM" id="CLU_504039_0_0_10"/>
<dbReference type="RefSeq" id="WP_007484081.1">
    <property type="nucleotide sequence ID" value="NZ_JH724314.1"/>
</dbReference>
<dbReference type="eggNOG" id="COG4886">
    <property type="taxonomic scope" value="Bacteria"/>
</dbReference>
<organism evidence="3 4">
    <name type="scientific">Bacteroides nordii CL02T12C05</name>
    <dbReference type="NCBI Taxonomy" id="997884"/>
    <lineage>
        <taxon>Bacteria</taxon>
        <taxon>Pseudomonadati</taxon>
        <taxon>Bacteroidota</taxon>
        <taxon>Bacteroidia</taxon>
        <taxon>Bacteroidales</taxon>
        <taxon>Bacteroidaceae</taxon>
        <taxon>Bacteroides</taxon>
    </lineage>
</organism>
<sequence length="540" mass="57091">MKKNLFVLCLLLCTTTLVRAQFGGKGAGTDSDPYQITNADELFEVRNDLLASYKLMNDVDLEQWIEEDNPTQGWSPIGNTDTPFQGTFDGNNKVIKGLYIKRTTMDNVGLFGHVLQTTIKNLALLAPIVTGNDNVGALVGSAPLVTYNNSKGEHCNIENIVVFGGVVSGINCVGGIVGSLNVSIYVPGVTTAGIIGCYSSSVINAKGTKCGGICGSANGYVSTNNWGVTNYGYSCKVSIRDNSFMGKVQGKSYVGGILGELTRLGNLSYCECLQNIVVGGIIGEEHVSGIAGNFISDGSTLLKYNVSMADTISAFSSSPYRIVDNEWPNNFAYSGTKAFANGKSVTLEDNNYNGTAYGLKTLKKQSTYEGMEFDFSNQWTIVEGETFPYNKRQSAPPTVTSFTAGNKGSISGTATGNGGVYVMVGNDIYESYILDNKWSVTLGAISKGTMVKVMTRYAGLMPSIFVTAVATSGSGDTPEILKGDANGDGSVDTVDAVAIVNHILGKSSVSFVEANADLNGDGQVSVDDAVATVQLILDKQ</sequence>
<dbReference type="InterPro" id="IPR002105">
    <property type="entry name" value="Dockerin_1_rpt"/>
</dbReference>
<dbReference type="PATRIC" id="fig|997884.3.peg.1139"/>
<gene>
    <name evidence="3" type="ORF">HMPREF1068_01122</name>
</gene>
<dbReference type="GO" id="GO:0000272">
    <property type="term" value="P:polysaccharide catabolic process"/>
    <property type="evidence" value="ECO:0007669"/>
    <property type="project" value="InterPro"/>
</dbReference>
<accession>I8XL04</accession>
<dbReference type="InterPro" id="IPR016134">
    <property type="entry name" value="Dockerin_dom"/>
</dbReference>
<evidence type="ECO:0000313" key="3">
    <source>
        <dbReference type="EMBL" id="EIY51575.1"/>
    </source>
</evidence>
<reference evidence="3 4" key="1">
    <citation type="submission" date="2012-02" db="EMBL/GenBank/DDBJ databases">
        <title>The Genome Sequence of Bacteroides nordii CL02T12C05.</title>
        <authorList>
            <consortium name="The Broad Institute Genome Sequencing Platform"/>
            <person name="Earl A."/>
            <person name="Ward D."/>
            <person name="Feldgarden M."/>
            <person name="Gevers D."/>
            <person name="Zitomersky N.L."/>
            <person name="Coyne M.J."/>
            <person name="Comstock L.E."/>
            <person name="Young S.K."/>
            <person name="Zeng Q."/>
            <person name="Gargeya S."/>
            <person name="Fitzgerald M."/>
            <person name="Haas B."/>
            <person name="Abouelleil A."/>
            <person name="Alvarado L."/>
            <person name="Arachchi H.M."/>
            <person name="Berlin A."/>
            <person name="Chapman S.B."/>
            <person name="Gearin G."/>
            <person name="Goldberg J."/>
            <person name="Griggs A."/>
            <person name="Gujja S."/>
            <person name="Hansen M."/>
            <person name="Heiman D."/>
            <person name="Howarth C."/>
            <person name="Larimer J."/>
            <person name="Lui A."/>
            <person name="MacDonald P.J.P."/>
            <person name="McCowen C."/>
            <person name="Montmayeur A."/>
            <person name="Murphy C."/>
            <person name="Neiman D."/>
            <person name="Pearson M."/>
            <person name="Priest M."/>
            <person name="Roberts A."/>
            <person name="Saif S."/>
            <person name="Shea T."/>
            <person name="Sisk P."/>
            <person name="Stolte C."/>
            <person name="Sykes S."/>
            <person name="Wortman J."/>
            <person name="Nusbaum C."/>
            <person name="Birren B."/>
        </authorList>
    </citation>
    <scope>NUCLEOTIDE SEQUENCE [LARGE SCALE GENOMIC DNA]</scope>
    <source>
        <strain evidence="3 4">CL02T12C05</strain>
    </source>
</reference>
<comment type="caution">
    <text evidence="3">The sequence shown here is derived from an EMBL/GenBank/DDBJ whole genome shotgun (WGS) entry which is preliminary data.</text>
</comment>
<dbReference type="AlphaFoldDB" id="I8XL04"/>
<keyword evidence="4" id="KW-1185">Reference proteome</keyword>
<evidence type="ECO:0000256" key="1">
    <source>
        <dbReference type="SAM" id="SignalP"/>
    </source>
</evidence>
<evidence type="ECO:0000259" key="2">
    <source>
        <dbReference type="PROSITE" id="PS51766"/>
    </source>
</evidence>